<dbReference type="AlphaFoldDB" id="A0A840N6T9"/>
<organism evidence="1 2">
    <name type="scientific">Saccharopolyspora gloriosae</name>
    <dbReference type="NCBI Taxonomy" id="455344"/>
    <lineage>
        <taxon>Bacteria</taxon>
        <taxon>Bacillati</taxon>
        <taxon>Actinomycetota</taxon>
        <taxon>Actinomycetes</taxon>
        <taxon>Pseudonocardiales</taxon>
        <taxon>Pseudonocardiaceae</taxon>
        <taxon>Saccharopolyspora</taxon>
    </lineage>
</organism>
<keyword evidence="2" id="KW-1185">Reference proteome</keyword>
<gene>
    <name evidence="1" type="ORF">BJ969_000452</name>
</gene>
<dbReference type="EMBL" id="JACHIV010000001">
    <property type="protein sequence ID" value="MBB5067364.1"/>
    <property type="molecule type" value="Genomic_DNA"/>
</dbReference>
<dbReference type="RefSeq" id="WP_184476832.1">
    <property type="nucleotide sequence ID" value="NZ_JACHIV010000001.1"/>
</dbReference>
<evidence type="ECO:0000313" key="1">
    <source>
        <dbReference type="EMBL" id="MBB5067364.1"/>
    </source>
</evidence>
<reference evidence="1 2" key="1">
    <citation type="submission" date="2020-08" db="EMBL/GenBank/DDBJ databases">
        <title>Sequencing the genomes of 1000 actinobacteria strains.</title>
        <authorList>
            <person name="Klenk H.-P."/>
        </authorList>
    </citation>
    <scope>NUCLEOTIDE SEQUENCE [LARGE SCALE GENOMIC DNA]</scope>
    <source>
        <strain evidence="1 2">DSM 45582</strain>
    </source>
</reference>
<protein>
    <submittedName>
        <fullName evidence="1">Uncharacterized protein</fullName>
    </submittedName>
</protein>
<dbReference type="Proteomes" id="UP000580474">
    <property type="component" value="Unassembled WGS sequence"/>
</dbReference>
<accession>A0A840N6T9</accession>
<sequence length="68" mass="7320">MSSPDPARGWPGVFTSDRVHHVSPANARRISHGAQRNRLGLADCGAVCAPPTPNQWPLTACPLCYPRT</sequence>
<comment type="caution">
    <text evidence="1">The sequence shown here is derived from an EMBL/GenBank/DDBJ whole genome shotgun (WGS) entry which is preliminary data.</text>
</comment>
<name>A0A840N6T9_9PSEU</name>
<evidence type="ECO:0000313" key="2">
    <source>
        <dbReference type="Proteomes" id="UP000580474"/>
    </source>
</evidence>
<proteinExistence type="predicted"/>